<accession>A0A0R2B2S2</accession>
<name>A0A0R2B2S2_9LACO</name>
<dbReference type="RefSeq" id="WP_056959437.1">
    <property type="nucleotide sequence ID" value="NZ_AYYN01000140.1"/>
</dbReference>
<proteinExistence type="predicted"/>
<evidence type="ECO:0000313" key="2">
    <source>
        <dbReference type="Proteomes" id="UP000051612"/>
    </source>
</evidence>
<comment type="caution">
    <text evidence="1">The sequence shown here is derived from an EMBL/GenBank/DDBJ whole genome shotgun (WGS) entry which is preliminary data.</text>
</comment>
<organism evidence="1 2">
    <name type="scientific">Ligilactobacillus murinus DSM 20452 = NBRC 14221</name>
    <dbReference type="NCBI Taxonomy" id="1423772"/>
    <lineage>
        <taxon>Bacteria</taxon>
        <taxon>Bacillati</taxon>
        <taxon>Bacillota</taxon>
        <taxon>Bacilli</taxon>
        <taxon>Lactobacillales</taxon>
        <taxon>Lactobacillaceae</taxon>
        <taxon>Ligilactobacillus</taxon>
    </lineage>
</organism>
<dbReference type="AlphaFoldDB" id="A0A0R2B2S2"/>
<dbReference type="Proteomes" id="UP000051612">
    <property type="component" value="Unassembled WGS sequence"/>
</dbReference>
<protein>
    <recommendedName>
        <fullName evidence="3">dUTPase</fullName>
    </recommendedName>
</protein>
<evidence type="ECO:0008006" key="3">
    <source>
        <dbReference type="Google" id="ProtNLM"/>
    </source>
</evidence>
<gene>
    <name evidence="1" type="ORF">FC48_GL000849</name>
</gene>
<sequence>MDITKLAKIQRQIATKDSFQNLTREKDELVYSELSIAVAELFNKVGRADETICLKAYCKALTAFLGVANAKKWVYLLLLTPEQEEKLASKWRSRSEATVYLTLQQQILKAHLERRNEYLVRAWNIFIKFGLTDLKYSPEMIENCFIDLYMRKS</sequence>
<evidence type="ECO:0000313" key="1">
    <source>
        <dbReference type="EMBL" id="KRM73584.1"/>
    </source>
</evidence>
<reference evidence="1 2" key="1">
    <citation type="journal article" date="2015" name="Genome Announc.">
        <title>Expanding the biotechnology potential of lactobacilli through comparative genomics of 213 strains and associated genera.</title>
        <authorList>
            <person name="Sun Z."/>
            <person name="Harris H.M."/>
            <person name="McCann A."/>
            <person name="Guo C."/>
            <person name="Argimon S."/>
            <person name="Zhang W."/>
            <person name="Yang X."/>
            <person name="Jeffery I.B."/>
            <person name="Cooney J.C."/>
            <person name="Kagawa T.F."/>
            <person name="Liu W."/>
            <person name="Song Y."/>
            <person name="Salvetti E."/>
            <person name="Wrobel A."/>
            <person name="Rasinkangas P."/>
            <person name="Parkhill J."/>
            <person name="Rea M.C."/>
            <person name="O'Sullivan O."/>
            <person name="Ritari J."/>
            <person name="Douillard F.P."/>
            <person name="Paul Ross R."/>
            <person name="Yang R."/>
            <person name="Briner A.E."/>
            <person name="Felis G.E."/>
            <person name="de Vos W.M."/>
            <person name="Barrangou R."/>
            <person name="Klaenhammer T.R."/>
            <person name="Caufield P.W."/>
            <person name="Cui Y."/>
            <person name="Zhang H."/>
            <person name="O'Toole P.W."/>
        </authorList>
    </citation>
    <scope>NUCLEOTIDE SEQUENCE [LARGE SCALE GENOMIC DNA]</scope>
    <source>
        <strain evidence="1 2">DSM 20452</strain>
    </source>
</reference>
<dbReference type="PATRIC" id="fig|1423772.3.peg.921"/>
<dbReference type="EMBL" id="AYYN01000140">
    <property type="protein sequence ID" value="KRM73584.1"/>
    <property type="molecule type" value="Genomic_DNA"/>
</dbReference>